<proteinExistence type="predicted"/>
<dbReference type="AlphaFoldDB" id="A0A494TE74"/>
<dbReference type="EMBL" id="CP032829">
    <property type="protein sequence ID" value="AYJ87560.1"/>
    <property type="molecule type" value="Genomic_DNA"/>
</dbReference>
<accession>A0A494TE74</accession>
<dbReference type="KEGG" id="spha:D3Y57_18610"/>
<gene>
    <name evidence="1" type="ORF">D3Y57_18610</name>
</gene>
<dbReference type="Proteomes" id="UP000276254">
    <property type="component" value="Chromosome"/>
</dbReference>
<sequence length="245" mass="26516">MVAVAGKLVQTMNVIGAANENRDAFRIAAITGVSKGPAEYHSGLGQRQQGQGLVLTWEDERAILSAPAWNAVSWKQRIDLLQGVLATFECISDRPLAEMLWLFSGKVTRKANASALLGQWIQDCGPPLLDVIDLVAEQHNEGMLIKTVGLSAVVGHEIDALVNRDGDEELARMVGRLAQETLINGPLLTVGAIGPDGSEYRFERIAETDSRARTIRILVKNTFKNGLISACTKAGCAQLERLSNE</sequence>
<evidence type="ECO:0000313" key="2">
    <source>
        <dbReference type="Proteomes" id="UP000276254"/>
    </source>
</evidence>
<protein>
    <submittedName>
        <fullName evidence="1">Uncharacterized protein</fullName>
    </submittedName>
</protein>
<dbReference type="RefSeq" id="WP_121155030.1">
    <property type="nucleotide sequence ID" value="NZ_CP032829.1"/>
</dbReference>
<organism evidence="1 2">
    <name type="scientific">Sphingomonas paeninsulae</name>
    <dbReference type="NCBI Taxonomy" id="2319844"/>
    <lineage>
        <taxon>Bacteria</taxon>
        <taxon>Pseudomonadati</taxon>
        <taxon>Pseudomonadota</taxon>
        <taxon>Alphaproteobacteria</taxon>
        <taxon>Sphingomonadales</taxon>
        <taxon>Sphingomonadaceae</taxon>
        <taxon>Sphingomonas</taxon>
    </lineage>
</organism>
<name>A0A494TE74_SPHPE</name>
<evidence type="ECO:0000313" key="1">
    <source>
        <dbReference type="EMBL" id="AYJ87560.1"/>
    </source>
</evidence>
<reference evidence="1 2" key="1">
    <citation type="submission" date="2018-09" db="EMBL/GenBank/DDBJ databases">
        <title>Sphingomonas peninsula sp. nov., isolated from fildes peninsula, Antarctic soil.</title>
        <authorList>
            <person name="Yingchao G."/>
        </authorList>
    </citation>
    <scope>NUCLEOTIDE SEQUENCE [LARGE SCALE GENOMIC DNA]</scope>
    <source>
        <strain evidence="1 2">YZ-8</strain>
    </source>
</reference>
<keyword evidence="2" id="KW-1185">Reference proteome</keyword>